<evidence type="ECO:0000313" key="1">
    <source>
        <dbReference type="EMBL" id="OTF77575.1"/>
    </source>
</evidence>
<keyword evidence="2" id="KW-1185">Reference proteome</keyword>
<dbReference type="Proteomes" id="UP000194236">
    <property type="component" value="Unassembled WGS sequence"/>
</dbReference>
<comment type="caution">
    <text evidence="1">The sequence shown here is derived from an EMBL/GenBank/DDBJ whole genome shotgun (WGS) entry which is preliminary data.</text>
</comment>
<reference evidence="1 2" key="1">
    <citation type="submission" date="2017-03" db="EMBL/GenBank/DDBJ databases">
        <title>Genome Survey of Euroglyphus maynei.</title>
        <authorList>
            <person name="Arlian L.G."/>
            <person name="Morgan M.S."/>
            <person name="Rider S.D."/>
        </authorList>
    </citation>
    <scope>NUCLEOTIDE SEQUENCE [LARGE SCALE GENOMIC DNA]</scope>
    <source>
        <strain evidence="1">Arlian Lab</strain>
        <tissue evidence="1">Whole body</tissue>
    </source>
</reference>
<gene>
    <name evidence="1" type="ORF">BLA29_006888</name>
</gene>
<proteinExistence type="predicted"/>
<accession>A0A1Y3BEF4</accession>
<sequence length="279" mass="32504">MVKIQTTNGNNFKTDYPDILDSKMFGMRFKQEPEKGKEFDNGSQVNPNLDGYLEEKGLIGKFANLQTTVTLDKDLQEEMIKRIEEINPKTYDPFEPKKQQEQQFKARTSTFEKNCLSRPSFLSSLSEEKMEKMENDKNEAVIHGLSHHTSTNIQACEAVQFSKENIEKFEPDLKNSIDDQQRNKTYQIKVSLHEKKEQDSPVIHQNKAYTDSPVFLAFFGKDSSKSFNDFIYKGILIGLKITKVLLQWRHHILIFGATGEFKKRKKSLLWQDQYDLLFL</sequence>
<dbReference type="EMBL" id="MUJZ01031942">
    <property type="protein sequence ID" value="OTF77575.1"/>
    <property type="molecule type" value="Genomic_DNA"/>
</dbReference>
<dbReference type="AlphaFoldDB" id="A0A1Y3BEF4"/>
<evidence type="ECO:0000313" key="2">
    <source>
        <dbReference type="Proteomes" id="UP000194236"/>
    </source>
</evidence>
<protein>
    <submittedName>
        <fullName evidence="1">Uncharacterized protein</fullName>
    </submittedName>
</protein>
<organism evidence="1 2">
    <name type="scientific">Euroglyphus maynei</name>
    <name type="common">Mayne's house dust mite</name>
    <dbReference type="NCBI Taxonomy" id="6958"/>
    <lineage>
        <taxon>Eukaryota</taxon>
        <taxon>Metazoa</taxon>
        <taxon>Ecdysozoa</taxon>
        <taxon>Arthropoda</taxon>
        <taxon>Chelicerata</taxon>
        <taxon>Arachnida</taxon>
        <taxon>Acari</taxon>
        <taxon>Acariformes</taxon>
        <taxon>Sarcoptiformes</taxon>
        <taxon>Astigmata</taxon>
        <taxon>Psoroptidia</taxon>
        <taxon>Analgoidea</taxon>
        <taxon>Pyroglyphidae</taxon>
        <taxon>Pyroglyphinae</taxon>
        <taxon>Euroglyphus</taxon>
    </lineage>
</organism>
<name>A0A1Y3BEF4_EURMA</name>